<evidence type="ECO:0000259" key="2">
    <source>
        <dbReference type="PROSITE" id="PS50835"/>
    </source>
</evidence>
<protein>
    <recommendedName>
        <fullName evidence="2">Ig-like domain-containing protein</fullName>
    </recommendedName>
</protein>
<feature type="domain" description="Ig-like" evidence="2">
    <location>
        <begin position="42"/>
        <end position="119"/>
    </location>
</feature>
<feature type="compositionally biased region" description="Basic and acidic residues" evidence="1">
    <location>
        <begin position="198"/>
        <end position="223"/>
    </location>
</feature>
<dbReference type="InterPro" id="IPR013783">
    <property type="entry name" value="Ig-like_fold"/>
</dbReference>
<feature type="compositionally biased region" description="Polar residues" evidence="1">
    <location>
        <begin position="265"/>
        <end position="276"/>
    </location>
</feature>
<feature type="compositionally biased region" description="Low complexity" evidence="1">
    <location>
        <begin position="183"/>
        <end position="197"/>
    </location>
</feature>
<dbReference type="SMART" id="SM00409">
    <property type="entry name" value="IG"/>
    <property type="match status" value="1"/>
</dbReference>
<keyword evidence="4" id="KW-1185">Reference proteome</keyword>
<feature type="region of interest" description="Disordered" evidence="1">
    <location>
        <begin position="243"/>
        <end position="276"/>
    </location>
</feature>
<dbReference type="EMBL" id="JAINUF010000010">
    <property type="protein sequence ID" value="KAJ8348923.1"/>
    <property type="molecule type" value="Genomic_DNA"/>
</dbReference>
<dbReference type="PROSITE" id="PS50835">
    <property type="entry name" value="IG_LIKE"/>
    <property type="match status" value="1"/>
</dbReference>
<evidence type="ECO:0000313" key="4">
    <source>
        <dbReference type="Proteomes" id="UP001152622"/>
    </source>
</evidence>
<dbReference type="PANTHER" id="PTHR31025:SF29">
    <property type="entry name" value="SI:CH211-196P9.1"/>
    <property type="match status" value="1"/>
</dbReference>
<organism evidence="3 4">
    <name type="scientific">Synaphobranchus kaupii</name>
    <name type="common">Kaup's arrowtooth eel</name>
    <dbReference type="NCBI Taxonomy" id="118154"/>
    <lineage>
        <taxon>Eukaryota</taxon>
        <taxon>Metazoa</taxon>
        <taxon>Chordata</taxon>
        <taxon>Craniata</taxon>
        <taxon>Vertebrata</taxon>
        <taxon>Euteleostomi</taxon>
        <taxon>Actinopterygii</taxon>
        <taxon>Neopterygii</taxon>
        <taxon>Teleostei</taxon>
        <taxon>Anguilliformes</taxon>
        <taxon>Synaphobranchidae</taxon>
        <taxon>Synaphobranchus</taxon>
    </lineage>
</organism>
<dbReference type="AlphaFoldDB" id="A0A9Q1F148"/>
<comment type="caution">
    <text evidence="3">The sequence shown here is derived from an EMBL/GenBank/DDBJ whole genome shotgun (WGS) entry which is preliminary data.</text>
</comment>
<name>A0A9Q1F148_SYNKA</name>
<reference evidence="3" key="1">
    <citation type="journal article" date="2023" name="Science">
        <title>Genome structures resolve the early diversification of teleost fishes.</title>
        <authorList>
            <person name="Parey E."/>
            <person name="Louis A."/>
            <person name="Montfort J."/>
            <person name="Bouchez O."/>
            <person name="Roques C."/>
            <person name="Iampietro C."/>
            <person name="Lluch J."/>
            <person name="Castinel A."/>
            <person name="Donnadieu C."/>
            <person name="Desvignes T."/>
            <person name="Floi Bucao C."/>
            <person name="Jouanno E."/>
            <person name="Wen M."/>
            <person name="Mejri S."/>
            <person name="Dirks R."/>
            <person name="Jansen H."/>
            <person name="Henkel C."/>
            <person name="Chen W.J."/>
            <person name="Zahm M."/>
            <person name="Cabau C."/>
            <person name="Klopp C."/>
            <person name="Thompson A.W."/>
            <person name="Robinson-Rechavi M."/>
            <person name="Braasch I."/>
            <person name="Lecointre G."/>
            <person name="Bobe J."/>
            <person name="Postlethwait J.H."/>
            <person name="Berthelot C."/>
            <person name="Roest Crollius H."/>
            <person name="Guiguen Y."/>
        </authorList>
    </citation>
    <scope>NUCLEOTIDE SEQUENCE</scope>
    <source>
        <strain evidence="3">WJC10195</strain>
    </source>
</reference>
<gene>
    <name evidence="3" type="ORF">SKAU_G00275120</name>
</gene>
<accession>A0A9Q1F148</accession>
<feature type="region of interest" description="Disordered" evidence="1">
    <location>
        <begin position="175"/>
        <end position="223"/>
    </location>
</feature>
<proteinExistence type="predicted"/>
<evidence type="ECO:0000313" key="3">
    <source>
        <dbReference type="EMBL" id="KAJ8348923.1"/>
    </source>
</evidence>
<sequence>MYKDLLFPKTENNTCTFSPVSFAHRGESLCVAGNDTALYSNPVNIRVSEPKWHPLYHGETITLKCEVDPYSNWTYFWYTEQRHRATSLTKEYNVTISGAAGSDQGQYWCEGRLEDRNLTSQRSDFITLTAAVQIKFGLPSDAVLRIYDDTETEVEEDVLEELLKEKPDLMLTIRDQNEDAGPSSSCTDTLSLSSHSSSDLDRTPERPAKISKPADESAKEEHFYDSEGGTGYIAWRLKTVQRNHRARTSSHTSHSTRTATGSGLSGPSLNRCTSPAQQLDEDSLREAIAFLTHSSDEAQIFLKMKETFHYRHALVHDPNKTDDILKTFPRFLNTKGLVSQDFSLLFNAEMASKLLERWDTAFKKRIIEEAMGLTSTPAVRSLLLSARNETDSEDCSKWDSDMATLLLLIHLLPPPPGGKRAAKISAVDAASRLVVYHKSCNSIDEHLRQREGRQPYILAVGGSPGQIDHFYLALDKKLIPCQAGGSLSAFDALFKSHFVFNVMYDIALINFYTFIQTTVYRIDVGKTKESPRVKELRTKLLN</sequence>
<dbReference type="InterPro" id="IPR036179">
    <property type="entry name" value="Ig-like_dom_sf"/>
</dbReference>
<dbReference type="Gene3D" id="2.60.40.10">
    <property type="entry name" value="Immunoglobulins"/>
    <property type="match status" value="1"/>
</dbReference>
<dbReference type="PANTHER" id="PTHR31025">
    <property type="entry name" value="SI:CH211-196P9.1-RELATED"/>
    <property type="match status" value="1"/>
</dbReference>
<dbReference type="Proteomes" id="UP001152622">
    <property type="component" value="Chromosome 10"/>
</dbReference>
<dbReference type="OrthoDB" id="7687839at2759"/>
<feature type="compositionally biased region" description="Low complexity" evidence="1">
    <location>
        <begin position="249"/>
        <end position="262"/>
    </location>
</feature>
<dbReference type="InterPro" id="IPR003599">
    <property type="entry name" value="Ig_sub"/>
</dbReference>
<dbReference type="InterPro" id="IPR007110">
    <property type="entry name" value="Ig-like_dom"/>
</dbReference>
<dbReference type="SUPFAM" id="SSF48726">
    <property type="entry name" value="Immunoglobulin"/>
    <property type="match status" value="1"/>
</dbReference>
<evidence type="ECO:0000256" key="1">
    <source>
        <dbReference type="SAM" id="MobiDB-lite"/>
    </source>
</evidence>